<dbReference type="PANTHER" id="PTHR30605:SF0">
    <property type="entry name" value="ANHYDRO-N-ACETYLMURAMIC ACID KINASE"/>
    <property type="match status" value="1"/>
</dbReference>
<gene>
    <name evidence="2" type="primary">anmK</name>
    <name evidence="3" type="ORF">H6H03_21845</name>
</gene>
<dbReference type="EC" id="2.7.1.170" evidence="2"/>
<evidence type="ECO:0000256" key="1">
    <source>
        <dbReference type="ARBA" id="ARBA00022777"/>
    </source>
</evidence>
<protein>
    <recommendedName>
        <fullName evidence="2">Anhydro-N-acetylmuramic acid kinase</fullName>
        <ecNumber evidence="2">2.7.1.170</ecNumber>
    </recommendedName>
    <alternativeName>
        <fullName evidence="2">AnhMurNAc kinase</fullName>
    </alternativeName>
</protein>
<organism evidence="3 4">
    <name type="scientific">Nostoc paludosum FACHB-159</name>
    <dbReference type="NCBI Taxonomy" id="2692908"/>
    <lineage>
        <taxon>Bacteria</taxon>
        <taxon>Bacillati</taxon>
        <taxon>Cyanobacteriota</taxon>
        <taxon>Cyanophyceae</taxon>
        <taxon>Nostocales</taxon>
        <taxon>Nostocaceae</taxon>
        <taxon>Nostoc</taxon>
    </lineage>
</organism>
<dbReference type="RefSeq" id="WP_190957132.1">
    <property type="nucleotide sequence ID" value="NZ_JACJTU010000022.1"/>
</dbReference>
<name>A0ABR8KDX7_9NOSO</name>
<dbReference type="CDD" id="cd24050">
    <property type="entry name" value="ASKHA_NBD_ANMK"/>
    <property type="match status" value="1"/>
</dbReference>
<dbReference type="NCBIfam" id="NF007143">
    <property type="entry name" value="PRK09585.2-2"/>
    <property type="match status" value="1"/>
</dbReference>
<comment type="pathway">
    <text evidence="2">Cell wall biogenesis; peptidoglycan recycling.</text>
</comment>
<comment type="similarity">
    <text evidence="2">Belongs to the anhydro-N-acetylmuramic acid kinase family.</text>
</comment>
<evidence type="ECO:0000313" key="4">
    <source>
        <dbReference type="Proteomes" id="UP000637383"/>
    </source>
</evidence>
<dbReference type="GO" id="GO:0016301">
    <property type="term" value="F:kinase activity"/>
    <property type="evidence" value="ECO:0007669"/>
    <property type="project" value="UniProtKB-KW"/>
</dbReference>
<keyword evidence="2" id="KW-0067">ATP-binding</keyword>
<dbReference type="EMBL" id="JACJTU010000022">
    <property type="protein sequence ID" value="MBD2736500.1"/>
    <property type="molecule type" value="Genomic_DNA"/>
</dbReference>
<dbReference type="HAMAP" id="MF_01270">
    <property type="entry name" value="AnhMurNAc_kinase"/>
    <property type="match status" value="1"/>
</dbReference>
<evidence type="ECO:0000313" key="3">
    <source>
        <dbReference type="EMBL" id="MBD2736500.1"/>
    </source>
</evidence>
<keyword evidence="1 2" id="KW-0418">Kinase</keyword>
<sequence>MYPNEKAAIPTRVIGLISGTSVDGIDAALVEISGQELDLKIELLAGETYPYPDELRERILALCAGAAISMAELALIDDAIAFSFAQAAQNIQSGHQAANLIGSHGQTVYHRPPKKNAGTQGRGEEVGVLAVVPVESKLPNPKGNAGTGGYGEKNLHLSHSPLGYSLQLGRGALIAHLTGITTVSNFRAADIAIGGHGAPLVPRVDAYLLSHPQEGRCIQNIGGIGNVAYIPPRHGDWLSKIRAWDTGPGNSLLDLAVQHLSAGAKTYDENGNWAASGTPCYPLVEEWLKQEYFHLPPPKSTGRELFGVTYLEQCLQDAQAYQLNSADILATLTELTAASIAHSYQTFLPEMPQRVLLCGGGSRNLYLKQRLQLLLASIPVLTTDEVGLSADFKEAIAFAVLAYWRHLGIPGNLPTATGAPGEVLLGEIHQC</sequence>
<proteinExistence type="inferred from homology"/>
<comment type="function">
    <text evidence="2">Catalyzes the specific phosphorylation of 1,6-anhydro-N-acetylmuramic acid (anhMurNAc) with the simultaneous cleavage of the 1,6-anhydro ring, generating MurNAc-6-P. Is required for the utilization of anhMurNAc either imported from the medium or derived from its own cell wall murein, and thus plays a role in cell wall recycling.</text>
</comment>
<keyword evidence="4" id="KW-1185">Reference proteome</keyword>
<comment type="catalytic activity">
    <reaction evidence="2">
        <text>1,6-anhydro-N-acetyl-beta-muramate + ATP + H2O = N-acetyl-D-muramate 6-phosphate + ADP + H(+)</text>
        <dbReference type="Rhea" id="RHEA:24952"/>
        <dbReference type="ChEBI" id="CHEBI:15377"/>
        <dbReference type="ChEBI" id="CHEBI:15378"/>
        <dbReference type="ChEBI" id="CHEBI:30616"/>
        <dbReference type="ChEBI" id="CHEBI:58690"/>
        <dbReference type="ChEBI" id="CHEBI:58722"/>
        <dbReference type="ChEBI" id="CHEBI:456216"/>
        <dbReference type="EC" id="2.7.1.170"/>
    </reaction>
</comment>
<keyword evidence="2" id="KW-0547">Nucleotide-binding</keyword>
<dbReference type="Gene3D" id="3.30.420.40">
    <property type="match status" value="3"/>
</dbReference>
<dbReference type="InterPro" id="IPR005338">
    <property type="entry name" value="Anhydro_N_Ac-Mur_kinase"/>
</dbReference>
<comment type="pathway">
    <text evidence="2">Amino-sugar metabolism; 1,6-anhydro-N-acetylmuramate degradation.</text>
</comment>
<dbReference type="SUPFAM" id="SSF53067">
    <property type="entry name" value="Actin-like ATPase domain"/>
    <property type="match status" value="1"/>
</dbReference>
<evidence type="ECO:0000256" key="2">
    <source>
        <dbReference type="HAMAP-Rule" id="MF_01270"/>
    </source>
</evidence>
<comment type="caution">
    <text evidence="3">The sequence shown here is derived from an EMBL/GenBank/DDBJ whole genome shotgun (WGS) entry which is preliminary data.</text>
</comment>
<dbReference type="Pfam" id="PF03702">
    <property type="entry name" value="AnmK"/>
    <property type="match status" value="2"/>
</dbReference>
<accession>A0ABR8KDX7</accession>
<dbReference type="Proteomes" id="UP000637383">
    <property type="component" value="Unassembled WGS sequence"/>
</dbReference>
<feature type="binding site" evidence="2">
    <location>
        <begin position="19"/>
        <end position="26"/>
    </location>
    <ligand>
        <name>ATP</name>
        <dbReference type="ChEBI" id="CHEBI:30616"/>
    </ligand>
</feature>
<reference evidence="3 4" key="1">
    <citation type="journal article" date="2020" name="ISME J.">
        <title>Comparative genomics reveals insights into cyanobacterial evolution and habitat adaptation.</title>
        <authorList>
            <person name="Chen M.Y."/>
            <person name="Teng W.K."/>
            <person name="Zhao L."/>
            <person name="Hu C.X."/>
            <person name="Zhou Y.K."/>
            <person name="Han B.P."/>
            <person name="Song L.R."/>
            <person name="Shu W.S."/>
        </authorList>
    </citation>
    <scope>NUCLEOTIDE SEQUENCE [LARGE SCALE GENOMIC DNA]</scope>
    <source>
        <strain evidence="3 4">FACHB-159</strain>
    </source>
</reference>
<keyword evidence="2 3" id="KW-0808">Transferase</keyword>
<keyword evidence="2" id="KW-0119">Carbohydrate metabolism</keyword>
<dbReference type="PANTHER" id="PTHR30605">
    <property type="entry name" value="ANHYDRO-N-ACETYLMURAMIC ACID KINASE"/>
    <property type="match status" value="1"/>
</dbReference>
<dbReference type="InterPro" id="IPR043129">
    <property type="entry name" value="ATPase_NBD"/>
</dbReference>